<evidence type="ECO:0000256" key="7">
    <source>
        <dbReference type="ARBA" id="ARBA00022884"/>
    </source>
</evidence>
<dbReference type="InterPro" id="IPR008909">
    <property type="entry name" value="DALR_anticod-bd"/>
</dbReference>
<dbReference type="SUPFAM" id="SSF47323">
    <property type="entry name" value="Anticodon-binding domain of a subclass of class I aminoacyl-tRNA synthetases"/>
    <property type="match status" value="1"/>
</dbReference>
<dbReference type="Pfam" id="PF05746">
    <property type="entry name" value="DALR_1"/>
    <property type="match status" value="1"/>
</dbReference>
<comment type="catalytic activity">
    <reaction evidence="11">
        <text>tRNA(Arg) + L-arginine + ATP = L-arginyl-tRNA(Arg) + AMP + diphosphate</text>
        <dbReference type="Rhea" id="RHEA:20301"/>
        <dbReference type="Rhea" id="RHEA-COMP:9658"/>
        <dbReference type="Rhea" id="RHEA-COMP:9673"/>
        <dbReference type="ChEBI" id="CHEBI:30616"/>
        <dbReference type="ChEBI" id="CHEBI:32682"/>
        <dbReference type="ChEBI" id="CHEBI:33019"/>
        <dbReference type="ChEBI" id="CHEBI:78442"/>
        <dbReference type="ChEBI" id="CHEBI:78513"/>
        <dbReference type="ChEBI" id="CHEBI:456215"/>
        <dbReference type="EC" id="6.1.1.19"/>
    </reaction>
</comment>
<protein>
    <recommendedName>
        <fullName evidence="2">arginine--tRNA ligase</fullName>
        <ecNumber evidence="2">6.1.1.19</ecNumber>
    </recommendedName>
</protein>
<comment type="similarity">
    <text evidence="1 13">Belongs to the class-I aminoacyl-tRNA synthetase family.</text>
</comment>
<dbReference type="InterPro" id="IPR014729">
    <property type="entry name" value="Rossmann-like_a/b/a_fold"/>
</dbReference>
<evidence type="ECO:0000259" key="15">
    <source>
        <dbReference type="PROSITE" id="PS50886"/>
    </source>
</evidence>
<dbReference type="PROSITE" id="PS50886">
    <property type="entry name" value="TRBD"/>
    <property type="match status" value="1"/>
</dbReference>
<evidence type="ECO:0000313" key="16">
    <source>
        <dbReference type="EMBL" id="CAE0674106.1"/>
    </source>
</evidence>
<dbReference type="GO" id="GO:0006420">
    <property type="term" value="P:arginyl-tRNA aminoacylation"/>
    <property type="evidence" value="ECO:0007669"/>
    <property type="project" value="InterPro"/>
</dbReference>
<accession>A0A7S3Z795</accession>
<dbReference type="Gene3D" id="3.40.50.620">
    <property type="entry name" value="HUPs"/>
    <property type="match status" value="2"/>
</dbReference>
<dbReference type="PANTHER" id="PTHR11956">
    <property type="entry name" value="ARGINYL-TRNA SYNTHETASE"/>
    <property type="match status" value="1"/>
</dbReference>
<keyword evidence="4 13" id="KW-0436">Ligase</keyword>
<evidence type="ECO:0000256" key="13">
    <source>
        <dbReference type="RuleBase" id="RU363038"/>
    </source>
</evidence>
<keyword evidence="6 13" id="KW-0067">ATP-binding</keyword>
<evidence type="ECO:0000256" key="1">
    <source>
        <dbReference type="ARBA" id="ARBA00005594"/>
    </source>
</evidence>
<dbReference type="EC" id="6.1.1.19" evidence="2"/>
<evidence type="ECO:0000256" key="14">
    <source>
        <dbReference type="SAM" id="MobiDB-lite"/>
    </source>
</evidence>
<dbReference type="SMART" id="SM01016">
    <property type="entry name" value="Arg_tRNA_synt_N"/>
    <property type="match status" value="1"/>
</dbReference>
<dbReference type="SUPFAM" id="SSF55190">
    <property type="entry name" value="Arginyl-tRNA synthetase (ArgRS), N-terminal 'additional' domain"/>
    <property type="match status" value="1"/>
</dbReference>
<dbReference type="GO" id="GO:0005524">
    <property type="term" value="F:ATP binding"/>
    <property type="evidence" value="ECO:0007669"/>
    <property type="project" value="UniProtKB-KW"/>
</dbReference>
<reference evidence="16" key="1">
    <citation type="submission" date="2021-01" db="EMBL/GenBank/DDBJ databases">
        <authorList>
            <person name="Corre E."/>
            <person name="Pelletier E."/>
            <person name="Niang G."/>
            <person name="Scheremetjew M."/>
            <person name="Finn R."/>
            <person name="Kale V."/>
            <person name="Holt S."/>
            <person name="Cochrane G."/>
            <person name="Meng A."/>
            <person name="Brown T."/>
            <person name="Cohen L."/>
        </authorList>
    </citation>
    <scope>NUCLEOTIDE SEQUENCE</scope>
    <source>
        <strain evidence="16">CCCM811</strain>
    </source>
</reference>
<dbReference type="PRINTS" id="PR01038">
    <property type="entry name" value="TRNASYNTHARG"/>
</dbReference>
<dbReference type="PANTHER" id="PTHR11956:SF11">
    <property type="entry name" value="ARGININE--TRNA LIGASE, MITOCHONDRIAL-RELATED"/>
    <property type="match status" value="1"/>
</dbReference>
<evidence type="ECO:0000256" key="8">
    <source>
        <dbReference type="ARBA" id="ARBA00022917"/>
    </source>
</evidence>
<evidence type="ECO:0000256" key="10">
    <source>
        <dbReference type="ARBA" id="ARBA00047364"/>
    </source>
</evidence>
<feature type="compositionally biased region" description="Basic residues" evidence="14">
    <location>
        <begin position="364"/>
        <end position="376"/>
    </location>
</feature>
<evidence type="ECO:0000256" key="6">
    <source>
        <dbReference type="ARBA" id="ARBA00022840"/>
    </source>
</evidence>
<evidence type="ECO:0000256" key="4">
    <source>
        <dbReference type="ARBA" id="ARBA00022598"/>
    </source>
</evidence>
<dbReference type="Pfam" id="PF03485">
    <property type="entry name" value="Arg_tRNA_synt_N"/>
    <property type="match status" value="1"/>
</dbReference>
<dbReference type="InterPro" id="IPR002547">
    <property type="entry name" value="tRNA-bd_dom"/>
</dbReference>
<evidence type="ECO:0000256" key="9">
    <source>
        <dbReference type="ARBA" id="ARBA00023146"/>
    </source>
</evidence>
<dbReference type="SUPFAM" id="SSF52374">
    <property type="entry name" value="Nucleotidylyl transferase"/>
    <property type="match status" value="2"/>
</dbReference>
<dbReference type="InterPro" id="IPR036695">
    <property type="entry name" value="Arg-tRNA-synth_N_sf"/>
</dbReference>
<dbReference type="InterPro" id="IPR035684">
    <property type="entry name" value="ArgRS_core"/>
</dbReference>
<keyword evidence="9 13" id="KW-0030">Aminoacyl-tRNA synthetase</keyword>
<dbReference type="AlphaFoldDB" id="A0A7S3Z795"/>
<dbReference type="SMART" id="SM00836">
    <property type="entry name" value="DALR_1"/>
    <property type="match status" value="1"/>
</dbReference>
<feature type="compositionally biased region" description="Basic and acidic residues" evidence="14">
    <location>
        <begin position="340"/>
        <end position="363"/>
    </location>
</feature>
<evidence type="ECO:0000256" key="11">
    <source>
        <dbReference type="ARBA" id="ARBA00049339"/>
    </source>
</evidence>
<dbReference type="Gene3D" id="1.10.730.10">
    <property type="entry name" value="Isoleucyl-tRNA Synthetase, Domain 1"/>
    <property type="match status" value="1"/>
</dbReference>
<dbReference type="GO" id="GO:0004825">
    <property type="term" value="F:methionine-tRNA ligase activity"/>
    <property type="evidence" value="ECO:0007669"/>
    <property type="project" value="UniProtKB-EC"/>
</dbReference>
<keyword evidence="8 13" id="KW-0648">Protein biosynthesis</keyword>
<name>A0A7S3Z795_9EUKA</name>
<evidence type="ECO:0000256" key="3">
    <source>
        <dbReference type="ARBA" id="ARBA00022555"/>
    </source>
</evidence>
<evidence type="ECO:0000256" key="5">
    <source>
        <dbReference type="ARBA" id="ARBA00022741"/>
    </source>
</evidence>
<keyword evidence="7 12" id="KW-0694">RNA-binding</keyword>
<sequence>MQGEEKSPEVSLKPLEDAKKLIAQEVAKVAPEVLGAEIDAHLAAVAAKVSVATENVRRAGEGDLTLPAFAVSRFSKKEKNPAKIAAALAEALKKASENSELIADVKAVKMFINIVLTPAFLGKVILSINDGKFLAPIPKTKDRVMIEYSQPNTHKAFHVGHMRNAALGDCLVRLYEFVGHPVVAANYFGDEGAHIAKCLWKLKRFVAEQKFDIDTIPEKDRAEWLGGMYQAAVSDLDMGLLTKLPFPNVVAAKVLSVNKHPAADAPPNWHVVELQVTESEKKTVVCGGRGYKEGDFVAYLPLGNRLKNKEVIAKDMKGVESCGVMLAYTELGVPEPADPPAEKKGAPPAETKEVAKMDVDKGGKGGKKGKSKKNKKGGGGGGGKKKKKQKLPGKIFIVEPKYKPTAGAALTELGKITEDKDGKKTPAVDNVVAEINKRNKEVGDMLLAMETGDKDAVALWEKTKKWSLDEFKKIYAWLDCRFDHDFFESEVSESSRQMVIDEHKKGTLIKDGGAICADLNKYKLGFMILLKSNGAGLYATKDLKLAQIKFEQFKVDKSIYVVDASQSLHFQQVFKILELMGYEQAKKCVHLPYGMVVLPSGKMSSRKGTVIFFSQLQTMLNEHLHKEYLAKYEGKWTTEDIEYAKRQLAVGTIKYGMLNHDVAKDVVFEMSKWSAKTGTTGIYNMYAYTRTVGIKNTVAEGKTKVKPGKVNVSLLGSQSEREMLMHISNFWTQVYDCVSKNNPSGLCNYVWNLSKLFNVWYENNHVAGSEDPDELATRLAFASAIGATIKKCLELLGITPLKKM</sequence>
<dbReference type="InterPro" id="IPR005148">
    <property type="entry name" value="Arg-tRNA-synth_N"/>
</dbReference>
<keyword evidence="5 13" id="KW-0547">Nucleotide-binding</keyword>
<dbReference type="Gene3D" id="3.30.1360.70">
    <property type="entry name" value="Arginyl tRNA synthetase N-terminal domain"/>
    <property type="match status" value="1"/>
</dbReference>
<feature type="region of interest" description="Disordered" evidence="14">
    <location>
        <begin position="334"/>
        <end position="390"/>
    </location>
</feature>
<dbReference type="EMBL" id="HBIV01036225">
    <property type="protein sequence ID" value="CAE0674106.1"/>
    <property type="molecule type" value="Transcribed_RNA"/>
</dbReference>
<dbReference type="SUPFAM" id="SSF50249">
    <property type="entry name" value="Nucleic acid-binding proteins"/>
    <property type="match status" value="1"/>
</dbReference>
<dbReference type="InterPro" id="IPR009080">
    <property type="entry name" value="tRNAsynth_Ia_anticodon-bd"/>
</dbReference>
<comment type="catalytic activity">
    <reaction evidence="10">
        <text>tRNA(Met) + L-methionine + ATP = L-methionyl-tRNA(Met) + AMP + diphosphate</text>
        <dbReference type="Rhea" id="RHEA:13481"/>
        <dbReference type="Rhea" id="RHEA-COMP:9667"/>
        <dbReference type="Rhea" id="RHEA-COMP:9698"/>
        <dbReference type="ChEBI" id="CHEBI:30616"/>
        <dbReference type="ChEBI" id="CHEBI:33019"/>
        <dbReference type="ChEBI" id="CHEBI:57844"/>
        <dbReference type="ChEBI" id="CHEBI:78442"/>
        <dbReference type="ChEBI" id="CHEBI:78530"/>
        <dbReference type="ChEBI" id="CHEBI:456215"/>
        <dbReference type="EC" id="6.1.1.10"/>
    </reaction>
</comment>
<gene>
    <name evidence="16" type="ORF">LGLO00237_LOCUS25880</name>
</gene>
<evidence type="ECO:0000256" key="12">
    <source>
        <dbReference type="PROSITE-ProRule" id="PRU00209"/>
    </source>
</evidence>
<dbReference type="GO" id="GO:0004814">
    <property type="term" value="F:arginine-tRNA ligase activity"/>
    <property type="evidence" value="ECO:0007669"/>
    <property type="project" value="UniProtKB-EC"/>
</dbReference>
<dbReference type="GO" id="GO:0032543">
    <property type="term" value="P:mitochondrial translation"/>
    <property type="evidence" value="ECO:0007669"/>
    <property type="project" value="TreeGrafter"/>
</dbReference>
<organism evidence="16">
    <name type="scientific">Lotharella globosa</name>
    <dbReference type="NCBI Taxonomy" id="91324"/>
    <lineage>
        <taxon>Eukaryota</taxon>
        <taxon>Sar</taxon>
        <taxon>Rhizaria</taxon>
        <taxon>Cercozoa</taxon>
        <taxon>Chlorarachniophyceae</taxon>
        <taxon>Lotharella</taxon>
    </lineage>
</organism>
<dbReference type="GO" id="GO:0000049">
    <property type="term" value="F:tRNA binding"/>
    <property type="evidence" value="ECO:0007669"/>
    <property type="project" value="UniProtKB-UniRule"/>
</dbReference>
<dbReference type="InterPro" id="IPR001278">
    <property type="entry name" value="Arg-tRNA-ligase"/>
</dbReference>
<dbReference type="Pfam" id="PF00750">
    <property type="entry name" value="tRNA-synt_1d"/>
    <property type="match status" value="2"/>
</dbReference>
<feature type="domain" description="TRNA-binding" evidence="15">
    <location>
        <begin position="243"/>
        <end position="355"/>
    </location>
</feature>
<proteinExistence type="inferred from homology"/>
<dbReference type="InterPro" id="IPR012340">
    <property type="entry name" value="NA-bd_OB-fold"/>
</dbReference>
<keyword evidence="3 12" id="KW-0820">tRNA-binding</keyword>
<dbReference type="Gene3D" id="2.40.50.140">
    <property type="entry name" value="Nucleic acid-binding proteins"/>
    <property type="match status" value="1"/>
</dbReference>
<evidence type="ECO:0000256" key="2">
    <source>
        <dbReference type="ARBA" id="ARBA00012837"/>
    </source>
</evidence>
<dbReference type="GO" id="GO:0005739">
    <property type="term" value="C:mitochondrion"/>
    <property type="evidence" value="ECO:0007669"/>
    <property type="project" value="TreeGrafter"/>
</dbReference>